<keyword evidence="5 7" id="KW-0573">Peptidoglycan synthesis</keyword>
<evidence type="ECO:0000256" key="2">
    <source>
        <dbReference type="ARBA" id="ARBA00005992"/>
    </source>
</evidence>
<dbReference type="CDD" id="cd16913">
    <property type="entry name" value="YkuD_like"/>
    <property type="match status" value="1"/>
</dbReference>
<reference evidence="9 10" key="1">
    <citation type="submission" date="2020-07" db="EMBL/GenBank/DDBJ databases">
        <title>Stappia sp., F7233, whole genome shotgun sequencing project.</title>
        <authorList>
            <person name="Jiang S."/>
            <person name="Liu Z.W."/>
            <person name="Du Z.J."/>
        </authorList>
    </citation>
    <scope>NUCLEOTIDE SEQUENCE [LARGE SCALE GENOMIC DNA]</scope>
    <source>
        <strain evidence="9 10">F7233</strain>
    </source>
</reference>
<evidence type="ECO:0000256" key="7">
    <source>
        <dbReference type="PROSITE-ProRule" id="PRU01373"/>
    </source>
</evidence>
<dbReference type="UniPathway" id="UPA00219"/>
<dbReference type="RefSeq" id="WP_182168090.1">
    <property type="nucleotide sequence ID" value="NZ_JACFXV010000066.1"/>
</dbReference>
<evidence type="ECO:0000313" key="10">
    <source>
        <dbReference type="Proteomes" id="UP000541109"/>
    </source>
</evidence>
<dbReference type="GO" id="GO:0018104">
    <property type="term" value="P:peptidoglycan-protein cross-linking"/>
    <property type="evidence" value="ECO:0007669"/>
    <property type="project" value="TreeGrafter"/>
</dbReference>
<evidence type="ECO:0000256" key="3">
    <source>
        <dbReference type="ARBA" id="ARBA00022679"/>
    </source>
</evidence>
<protein>
    <submittedName>
        <fullName evidence="9">L,D-transpeptidase family protein</fullName>
    </submittedName>
</protein>
<dbReference type="PROSITE" id="PS52029">
    <property type="entry name" value="LD_TPASE"/>
    <property type="match status" value="1"/>
</dbReference>
<dbReference type="GO" id="GO:0071972">
    <property type="term" value="F:peptidoglycan L,D-transpeptidase activity"/>
    <property type="evidence" value="ECO:0007669"/>
    <property type="project" value="TreeGrafter"/>
</dbReference>
<dbReference type="GO" id="GO:0005576">
    <property type="term" value="C:extracellular region"/>
    <property type="evidence" value="ECO:0007669"/>
    <property type="project" value="TreeGrafter"/>
</dbReference>
<dbReference type="EMBL" id="JACFXV010000066">
    <property type="protein sequence ID" value="MBA5779269.1"/>
    <property type="molecule type" value="Genomic_DNA"/>
</dbReference>
<evidence type="ECO:0000259" key="8">
    <source>
        <dbReference type="PROSITE" id="PS52029"/>
    </source>
</evidence>
<keyword evidence="10" id="KW-1185">Reference proteome</keyword>
<accession>A0A839ALE5</accession>
<proteinExistence type="inferred from homology"/>
<comment type="pathway">
    <text evidence="1 7">Cell wall biogenesis; peptidoglycan biosynthesis.</text>
</comment>
<dbReference type="SUPFAM" id="SSF141523">
    <property type="entry name" value="L,D-transpeptidase catalytic domain-like"/>
    <property type="match status" value="1"/>
</dbReference>
<dbReference type="SUPFAM" id="SSF47090">
    <property type="entry name" value="PGBD-like"/>
    <property type="match status" value="1"/>
</dbReference>
<dbReference type="NCBIfam" id="NF004785">
    <property type="entry name" value="PRK06132.1-2"/>
    <property type="match status" value="1"/>
</dbReference>
<keyword evidence="6 7" id="KW-0961">Cell wall biogenesis/degradation</keyword>
<dbReference type="InterPro" id="IPR036366">
    <property type="entry name" value="PGBDSf"/>
</dbReference>
<dbReference type="PANTHER" id="PTHR30582:SF2">
    <property type="entry name" value="L,D-TRANSPEPTIDASE YCIB-RELATED"/>
    <property type="match status" value="1"/>
</dbReference>
<evidence type="ECO:0000313" key="9">
    <source>
        <dbReference type="EMBL" id="MBA5779269.1"/>
    </source>
</evidence>
<feature type="domain" description="L,D-TPase catalytic" evidence="8">
    <location>
        <begin position="62"/>
        <end position="171"/>
    </location>
</feature>
<dbReference type="InterPro" id="IPR038063">
    <property type="entry name" value="Transpep_catalytic_dom"/>
</dbReference>
<evidence type="ECO:0000256" key="4">
    <source>
        <dbReference type="ARBA" id="ARBA00022960"/>
    </source>
</evidence>
<feature type="active site" description="Proton donor/acceptor" evidence="7">
    <location>
        <position position="134"/>
    </location>
</feature>
<name>A0A839ALE5_9HYPH</name>
<dbReference type="PANTHER" id="PTHR30582">
    <property type="entry name" value="L,D-TRANSPEPTIDASE"/>
    <property type="match status" value="1"/>
</dbReference>
<dbReference type="GO" id="GO:0008360">
    <property type="term" value="P:regulation of cell shape"/>
    <property type="evidence" value="ECO:0007669"/>
    <property type="project" value="UniProtKB-UniRule"/>
</dbReference>
<dbReference type="InterPro" id="IPR005490">
    <property type="entry name" value="LD_TPept_cat_dom"/>
</dbReference>
<gene>
    <name evidence="9" type="ORF">H2509_19235</name>
</gene>
<feature type="active site" description="Nucleophile" evidence="7">
    <location>
        <position position="147"/>
    </location>
</feature>
<dbReference type="NCBIfam" id="NF004786">
    <property type="entry name" value="PRK06132.1-3"/>
    <property type="match status" value="1"/>
</dbReference>
<comment type="similarity">
    <text evidence="2">Belongs to the YkuD family.</text>
</comment>
<dbReference type="Pfam" id="PF03734">
    <property type="entry name" value="YkuD"/>
    <property type="match status" value="1"/>
</dbReference>
<keyword evidence="3" id="KW-0808">Transferase</keyword>
<dbReference type="Gene3D" id="1.10.101.10">
    <property type="entry name" value="PGBD-like superfamily/PGBD"/>
    <property type="match status" value="1"/>
</dbReference>
<dbReference type="AlphaFoldDB" id="A0A839ALE5"/>
<dbReference type="PIRSF" id="PIRSF029342">
    <property type="entry name" value="UCP029342_ErfK/YbiS/YcfS/YnhG"/>
    <property type="match status" value="1"/>
</dbReference>
<dbReference type="InterPro" id="IPR002477">
    <property type="entry name" value="Peptidoglycan-bd-like"/>
</dbReference>
<evidence type="ECO:0000256" key="1">
    <source>
        <dbReference type="ARBA" id="ARBA00004752"/>
    </source>
</evidence>
<sequence length="419" mass="45851">MGREVRRKGGKDRPVHHFAFAVLTIAIAGGFLTNTALASGASRLQPVTLERPEAAEANNDPLQLVVSLKEQRLDVYRGTELIDSTRVSSGKPGYGTPTGVFSILEKRRKHFSNLYDDAPMPYMQRITWSGVALHEGRVPNYPASHGCVRLPRGFAQKLFGMTERGAHVVITRDETRPEPILHTSLLQPRPQEAAVAVLDARTIAGDPALRGAIDADVGPAAVLPKKVTAKRSEAPLRMLVTRLSEGERIREMQLLLARLGYEPGPADGVFGRKTRAALETFQEGADLPVTGVASNTVLKRLYAEAGREGPYTGRVYVRQNFREIYAGPVGLKDPEAPLGTFIFTALSFGPVDREVEWMGLAAEERGEASAEAVLQRIDWPDSVRAELEERLTPGSSIIVTDRTFRLHSGLGTDFIVTTR</sequence>
<organism evidence="9 10">
    <name type="scientific">Stappia albiluteola</name>
    <dbReference type="NCBI Taxonomy" id="2758565"/>
    <lineage>
        <taxon>Bacteria</taxon>
        <taxon>Pseudomonadati</taxon>
        <taxon>Pseudomonadota</taxon>
        <taxon>Alphaproteobacteria</taxon>
        <taxon>Hyphomicrobiales</taxon>
        <taxon>Stappiaceae</taxon>
        <taxon>Stappia</taxon>
    </lineage>
</organism>
<evidence type="ECO:0000256" key="6">
    <source>
        <dbReference type="ARBA" id="ARBA00023316"/>
    </source>
</evidence>
<dbReference type="InterPro" id="IPR036365">
    <property type="entry name" value="PGBD-like_sf"/>
</dbReference>
<comment type="caution">
    <text evidence="9">The sequence shown here is derived from an EMBL/GenBank/DDBJ whole genome shotgun (WGS) entry which is preliminary data.</text>
</comment>
<dbReference type="Pfam" id="PF01471">
    <property type="entry name" value="PG_binding_1"/>
    <property type="match status" value="1"/>
</dbReference>
<dbReference type="GO" id="GO:0016740">
    <property type="term" value="F:transferase activity"/>
    <property type="evidence" value="ECO:0007669"/>
    <property type="project" value="UniProtKB-KW"/>
</dbReference>
<evidence type="ECO:0000256" key="5">
    <source>
        <dbReference type="ARBA" id="ARBA00022984"/>
    </source>
</evidence>
<dbReference type="InterPro" id="IPR050979">
    <property type="entry name" value="LD-transpeptidase"/>
</dbReference>
<dbReference type="InterPro" id="IPR016915">
    <property type="entry name" value="UCP029342"/>
</dbReference>
<dbReference type="Gene3D" id="2.40.440.10">
    <property type="entry name" value="L,D-transpeptidase catalytic domain-like"/>
    <property type="match status" value="1"/>
</dbReference>
<dbReference type="Proteomes" id="UP000541109">
    <property type="component" value="Unassembled WGS sequence"/>
</dbReference>
<keyword evidence="4 7" id="KW-0133">Cell shape</keyword>
<dbReference type="GO" id="GO:0071555">
    <property type="term" value="P:cell wall organization"/>
    <property type="evidence" value="ECO:0007669"/>
    <property type="project" value="UniProtKB-UniRule"/>
</dbReference>